<evidence type="ECO:0000313" key="1">
    <source>
        <dbReference type="EMBL" id="CAJ0808222.1"/>
    </source>
</evidence>
<evidence type="ECO:0000313" key="2">
    <source>
        <dbReference type="Proteomes" id="UP001189773"/>
    </source>
</evidence>
<dbReference type="Proteomes" id="UP001189773">
    <property type="component" value="Unassembled WGS sequence"/>
</dbReference>
<dbReference type="Pfam" id="PF05866">
    <property type="entry name" value="RusA"/>
    <property type="match status" value="1"/>
</dbReference>
<dbReference type="Gene3D" id="3.30.1330.70">
    <property type="entry name" value="Holliday junction resolvase RusA"/>
    <property type="match status" value="1"/>
</dbReference>
<comment type="caution">
    <text evidence="1">The sequence shown here is derived from an EMBL/GenBank/DDBJ whole genome shotgun (WGS) entry which is preliminary data.</text>
</comment>
<accession>A0ABN9JDN0</accession>
<gene>
    <name evidence="1" type="ORF">LMG18095_04716</name>
</gene>
<organism evidence="1 2">
    <name type="scientific">Ralstonia thomasii</name>
    <dbReference type="NCBI Taxonomy" id="3058596"/>
    <lineage>
        <taxon>Bacteria</taxon>
        <taxon>Pseudomonadati</taxon>
        <taxon>Pseudomonadota</taxon>
        <taxon>Betaproteobacteria</taxon>
        <taxon>Burkholderiales</taxon>
        <taxon>Burkholderiaceae</taxon>
        <taxon>Ralstonia</taxon>
    </lineage>
</organism>
<reference evidence="1 2" key="1">
    <citation type="submission" date="2023-07" db="EMBL/GenBank/DDBJ databases">
        <authorList>
            <person name="Peeters C."/>
        </authorList>
    </citation>
    <scope>NUCLEOTIDE SEQUENCE [LARGE SCALE GENOMIC DNA]</scope>
    <source>
        <strain evidence="1 2">LMG 18095</strain>
    </source>
</reference>
<sequence length="158" mass="17806">MPKITLSLPYPISANRYWASRIVKPKSGPSFVSTYVTPEAKAYKEQVAWLAKSAGVREPLACRVQIDYTLYPKRPQDWERRVAKDPLQWDNTVQCIDLDNAQKVLLDALKGVVIQDDGWQVRRIHAERGVPDGEARIVVTVTTLLEESPQATLFSEAA</sequence>
<dbReference type="SUPFAM" id="SSF103084">
    <property type="entry name" value="Holliday junction resolvase RusA"/>
    <property type="match status" value="1"/>
</dbReference>
<dbReference type="InterPro" id="IPR008822">
    <property type="entry name" value="Endonuclease_RusA-like"/>
</dbReference>
<proteinExistence type="predicted"/>
<name>A0ABN9JDN0_9RALS</name>
<dbReference type="RefSeq" id="WP_012436136.1">
    <property type="nucleotide sequence ID" value="NZ_CATWDO010000003.1"/>
</dbReference>
<keyword evidence="2" id="KW-1185">Reference proteome</keyword>
<dbReference type="InterPro" id="IPR036614">
    <property type="entry name" value="RusA-like_sf"/>
</dbReference>
<protein>
    <submittedName>
        <fullName evidence="1">Uncharacterized protein</fullName>
    </submittedName>
</protein>
<dbReference type="EMBL" id="CATZAR010000033">
    <property type="protein sequence ID" value="CAJ0808222.1"/>
    <property type="molecule type" value="Genomic_DNA"/>
</dbReference>